<reference evidence="2" key="2">
    <citation type="journal article" date="2023" name="Microbiol Resour">
        <title>Decontamination and Annotation of the Draft Genome Sequence of the Oomycete Lagenidium giganteum ARSEF 373.</title>
        <authorList>
            <person name="Morgan W.R."/>
            <person name="Tartar A."/>
        </authorList>
    </citation>
    <scope>NUCLEOTIDE SEQUENCE</scope>
    <source>
        <strain evidence="2">ARSEF 373</strain>
    </source>
</reference>
<dbReference type="EMBL" id="DAKRPA010000101">
    <property type="protein sequence ID" value="DAZ98629.1"/>
    <property type="molecule type" value="Genomic_DNA"/>
</dbReference>
<proteinExistence type="predicted"/>
<protein>
    <submittedName>
        <fullName evidence="2">Uncharacterized protein</fullName>
    </submittedName>
</protein>
<name>A0AAV2YZ99_9STRA</name>
<dbReference type="Proteomes" id="UP001146120">
    <property type="component" value="Unassembled WGS sequence"/>
</dbReference>
<feature type="region of interest" description="Disordered" evidence="1">
    <location>
        <begin position="77"/>
        <end position="108"/>
    </location>
</feature>
<organism evidence="2 3">
    <name type="scientific">Lagenidium giganteum</name>
    <dbReference type="NCBI Taxonomy" id="4803"/>
    <lineage>
        <taxon>Eukaryota</taxon>
        <taxon>Sar</taxon>
        <taxon>Stramenopiles</taxon>
        <taxon>Oomycota</taxon>
        <taxon>Peronosporomycetes</taxon>
        <taxon>Pythiales</taxon>
        <taxon>Pythiaceae</taxon>
    </lineage>
</organism>
<gene>
    <name evidence="2" type="ORF">N0F65_000824</name>
</gene>
<comment type="caution">
    <text evidence="2">The sequence shown here is derived from an EMBL/GenBank/DDBJ whole genome shotgun (WGS) entry which is preliminary data.</text>
</comment>
<dbReference type="AlphaFoldDB" id="A0AAV2YZ99"/>
<accession>A0AAV2YZ99</accession>
<sequence>MSWIGNALCMYFANGSKNGQSGERPCDPRHVYANPLPPQLCPILASMGALKTLPVSMVPRVARKLHDAFQSAVEDAMETYSRGQQDEQNPPQQQRQSALAKAASSTSTPTEYLRGDGYHLLPAGFDWLDGSVRGVWTLWVWVGKCRPWVATAAKWQVKRHPQ</sequence>
<keyword evidence="3" id="KW-1185">Reference proteome</keyword>
<evidence type="ECO:0000256" key="1">
    <source>
        <dbReference type="SAM" id="MobiDB-lite"/>
    </source>
</evidence>
<evidence type="ECO:0000313" key="2">
    <source>
        <dbReference type="EMBL" id="DAZ98629.1"/>
    </source>
</evidence>
<feature type="compositionally biased region" description="Low complexity" evidence="1">
    <location>
        <begin position="86"/>
        <end position="108"/>
    </location>
</feature>
<reference evidence="2" key="1">
    <citation type="submission" date="2022-11" db="EMBL/GenBank/DDBJ databases">
        <authorList>
            <person name="Morgan W.R."/>
            <person name="Tartar A."/>
        </authorList>
    </citation>
    <scope>NUCLEOTIDE SEQUENCE</scope>
    <source>
        <strain evidence="2">ARSEF 373</strain>
    </source>
</reference>
<evidence type="ECO:0000313" key="3">
    <source>
        <dbReference type="Proteomes" id="UP001146120"/>
    </source>
</evidence>